<evidence type="ECO:0000256" key="1">
    <source>
        <dbReference type="SAM" id="MobiDB-lite"/>
    </source>
</evidence>
<evidence type="ECO:0000313" key="3">
    <source>
        <dbReference type="Proteomes" id="UP000627715"/>
    </source>
</evidence>
<accession>A0A916QJ97</accession>
<gene>
    <name evidence="2" type="ORF">GCM10011403_17580</name>
</gene>
<dbReference type="EMBL" id="BMIY01000007">
    <property type="protein sequence ID" value="GFZ75727.1"/>
    <property type="molecule type" value="Genomic_DNA"/>
</dbReference>
<name>A0A916QJ97_9GAMM</name>
<proteinExistence type="predicted"/>
<dbReference type="Pfam" id="PF10636">
    <property type="entry name" value="hemP"/>
    <property type="match status" value="1"/>
</dbReference>
<reference evidence="2" key="1">
    <citation type="journal article" date="2014" name="Int. J. Syst. Evol. Microbiol.">
        <title>Complete genome sequence of Corynebacterium casei LMG S-19264T (=DSM 44701T), isolated from a smear-ripened cheese.</title>
        <authorList>
            <consortium name="US DOE Joint Genome Institute (JGI-PGF)"/>
            <person name="Walter F."/>
            <person name="Albersmeier A."/>
            <person name="Kalinowski J."/>
            <person name="Ruckert C."/>
        </authorList>
    </citation>
    <scope>NUCLEOTIDE SEQUENCE</scope>
    <source>
        <strain evidence="2">CGMCC 1.15425</strain>
    </source>
</reference>
<feature type="region of interest" description="Disordered" evidence="1">
    <location>
        <begin position="1"/>
        <end position="20"/>
    </location>
</feature>
<organism evidence="2 3">
    <name type="scientific">Pseudohongiella nitratireducens</name>
    <dbReference type="NCBI Taxonomy" id="1768907"/>
    <lineage>
        <taxon>Bacteria</taxon>
        <taxon>Pseudomonadati</taxon>
        <taxon>Pseudomonadota</taxon>
        <taxon>Gammaproteobacteria</taxon>
        <taxon>Pseudomonadales</taxon>
        <taxon>Pseudohongiellaceae</taxon>
        <taxon>Pseudohongiella</taxon>
    </lineage>
</organism>
<keyword evidence="3" id="KW-1185">Reference proteome</keyword>
<reference evidence="2" key="2">
    <citation type="submission" date="2020-09" db="EMBL/GenBank/DDBJ databases">
        <authorList>
            <person name="Sun Q."/>
            <person name="Zhou Y."/>
        </authorList>
    </citation>
    <scope>NUCLEOTIDE SEQUENCE</scope>
    <source>
        <strain evidence="2">CGMCC 1.15425</strain>
    </source>
</reference>
<comment type="caution">
    <text evidence="2">The sequence shown here is derived from an EMBL/GenBank/DDBJ whole genome shotgun (WGS) entry which is preliminary data.</text>
</comment>
<protein>
    <recommendedName>
        <fullName evidence="4">Hemin uptake protein HemP</fullName>
    </recommendedName>
</protein>
<dbReference type="RefSeq" id="WP_188619142.1">
    <property type="nucleotide sequence ID" value="NZ_BMIY01000007.1"/>
</dbReference>
<dbReference type="Proteomes" id="UP000627715">
    <property type="component" value="Unassembled WGS sequence"/>
</dbReference>
<evidence type="ECO:0000313" key="2">
    <source>
        <dbReference type="EMBL" id="GFZ75727.1"/>
    </source>
</evidence>
<dbReference type="AlphaFoldDB" id="A0A916QJ97"/>
<dbReference type="Gene3D" id="2.10.70.10">
    <property type="entry name" value="Complement Module, domain 1"/>
    <property type="match status" value="1"/>
</dbReference>
<evidence type="ECO:0008006" key="4">
    <source>
        <dbReference type="Google" id="ProtNLM"/>
    </source>
</evidence>
<dbReference type="InterPro" id="IPR019600">
    <property type="entry name" value="Hemin_uptake_protein_HemP"/>
</dbReference>
<sequence>MQMTETAKQHHQTNDNTSRIDHYLRSEDLFQHGRTIDIGHNGQTYTLRLTAANKLILTK</sequence>